<feature type="compositionally biased region" description="Low complexity" evidence="1">
    <location>
        <begin position="44"/>
        <end position="60"/>
    </location>
</feature>
<reference evidence="3 4" key="1">
    <citation type="submission" date="2020-08" db="EMBL/GenBank/DDBJ databases">
        <title>A Genomic Blueprint of the Chicken Gut Microbiome.</title>
        <authorList>
            <person name="Gilroy R."/>
            <person name="Ravi A."/>
            <person name="Getino M."/>
            <person name="Pursley I."/>
            <person name="Horton D.L."/>
            <person name="Alikhan N.-F."/>
            <person name="Baker D."/>
            <person name="Gharbi K."/>
            <person name="Hall N."/>
            <person name="Watson M."/>
            <person name="Adriaenssens E.M."/>
            <person name="Foster-Nyarko E."/>
            <person name="Jarju S."/>
            <person name="Secka A."/>
            <person name="Antonio M."/>
            <person name="Oren A."/>
            <person name="Chaudhuri R."/>
            <person name="La Ragione R.M."/>
            <person name="Hildebrand F."/>
            <person name="Pallen M.J."/>
        </authorList>
    </citation>
    <scope>NUCLEOTIDE SEQUENCE [LARGE SCALE GENOMIC DNA]</scope>
    <source>
        <strain evidence="3 4">Re57</strain>
    </source>
</reference>
<gene>
    <name evidence="3" type="ORF">H9634_10200</name>
</gene>
<feature type="region of interest" description="Disordered" evidence="1">
    <location>
        <begin position="28"/>
        <end position="60"/>
    </location>
</feature>
<organism evidence="3 4">
    <name type="scientific">Brevibacterium gallinarum</name>
    <dbReference type="NCBI Taxonomy" id="2762220"/>
    <lineage>
        <taxon>Bacteria</taxon>
        <taxon>Bacillati</taxon>
        <taxon>Actinomycetota</taxon>
        <taxon>Actinomycetes</taxon>
        <taxon>Micrococcales</taxon>
        <taxon>Brevibacteriaceae</taxon>
        <taxon>Brevibacterium</taxon>
    </lineage>
</organism>
<evidence type="ECO:0000313" key="3">
    <source>
        <dbReference type="EMBL" id="MBD8021150.1"/>
    </source>
</evidence>
<accession>A0ABR8WVX8</accession>
<dbReference type="Proteomes" id="UP000651517">
    <property type="component" value="Unassembled WGS sequence"/>
</dbReference>
<proteinExistence type="predicted"/>
<evidence type="ECO:0008006" key="5">
    <source>
        <dbReference type="Google" id="ProtNLM"/>
    </source>
</evidence>
<feature type="chain" id="PRO_5046187078" description="SnoaL-like domain-containing protein" evidence="2">
    <location>
        <begin position="28"/>
        <end position="201"/>
    </location>
</feature>
<feature type="signal peptide" evidence="2">
    <location>
        <begin position="1"/>
        <end position="27"/>
    </location>
</feature>
<keyword evidence="2" id="KW-0732">Signal</keyword>
<comment type="caution">
    <text evidence="3">The sequence shown here is derived from an EMBL/GenBank/DDBJ whole genome shotgun (WGS) entry which is preliminary data.</text>
</comment>
<keyword evidence="4" id="KW-1185">Reference proteome</keyword>
<protein>
    <recommendedName>
        <fullName evidence="5">SnoaL-like domain-containing protein</fullName>
    </recommendedName>
</protein>
<dbReference type="EMBL" id="JACSPY010000009">
    <property type="protein sequence ID" value="MBD8021150.1"/>
    <property type="molecule type" value="Genomic_DNA"/>
</dbReference>
<evidence type="ECO:0000256" key="2">
    <source>
        <dbReference type="SAM" id="SignalP"/>
    </source>
</evidence>
<sequence>MRFTGRGVVMGASLSALVLVASGCAGAQEEEPTPSFASSTADAEPSPELTEPPYETELNLTPDEKKAADEAYDVLVEFLDAYNRVAADSGSDPDRALQFTDGELYEKHSAGYAEMAENGEKQVGDIVHRSHHLDRVEISEEATGSIQFESCVDYSQIDVVDASGKSVAAPELEPIVVFYEFQNSGSAWKLDSVEFTDESCG</sequence>
<dbReference type="PROSITE" id="PS51257">
    <property type="entry name" value="PROKAR_LIPOPROTEIN"/>
    <property type="match status" value="1"/>
</dbReference>
<name>A0ABR8WVX8_9MICO</name>
<evidence type="ECO:0000313" key="4">
    <source>
        <dbReference type="Proteomes" id="UP000651517"/>
    </source>
</evidence>
<evidence type="ECO:0000256" key="1">
    <source>
        <dbReference type="SAM" id="MobiDB-lite"/>
    </source>
</evidence>